<dbReference type="AlphaFoldDB" id="A0A6C0GG67"/>
<sequence>MKTVVSFLVCLLILVSSCETIIKLDFPEHSSKLVINGLLTPDSLVRVAVYKSLPVFDNQSVSYVSDATVVLFEDERLIDTLRFNQAFRQYMAGSFKPGIGKEYRLEVSAPGYDPVKASCSIADEVKIIQTQLKDSAGIDEYGAYYSQLSLTFNDPPGVKNYYNLFGLVPAVLIPWIPSNSGADRDTVYFYNPQYFFSNLPLVEYTYGNGIVLNDELFDGNTYTLSVNFYPQYNYRSNIPDARKERMKLIFKNTDFIYYNYNRKLQPHIGNQNGGIFSGEPVIMPTNIENGYGIFSGYSADTLTLY</sequence>
<dbReference type="Pfam" id="PF14054">
    <property type="entry name" value="DUF4249"/>
    <property type="match status" value="1"/>
</dbReference>
<reference evidence="1 2" key="1">
    <citation type="submission" date="2020-01" db="EMBL/GenBank/DDBJ databases">
        <authorList>
            <person name="Kim M.K."/>
        </authorList>
    </citation>
    <scope>NUCLEOTIDE SEQUENCE [LARGE SCALE GENOMIC DNA]</scope>
    <source>
        <strain evidence="1 2">172606-1</strain>
    </source>
</reference>
<dbReference type="RefSeq" id="WP_162443032.1">
    <property type="nucleotide sequence ID" value="NZ_CP048222.1"/>
</dbReference>
<name>A0A6C0GG67_9BACT</name>
<proteinExistence type="predicted"/>
<evidence type="ECO:0000313" key="2">
    <source>
        <dbReference type="Proteomes" id="UP000480178"/>
    </source>
</evidence>
<dbReference type="EMBL" id="CP048222">
    <property type="protein sequence ID" value="QHT66988.1"/>
    <property type="molecule type" value="Genomic_DNA"/>
</dbReference>
<keyword evidence="2" id="KW-1185">Reference proteome</keyword>
<dbReference type="InterPro" id="IPR025345">
    <property type="entry name" value="DUF4249"/>
</dbReference>
<dbReference type="PROSITE" id="PS51257">
    <property type="entry name" value="PROKAR_LIPOPROTEIN"/>
    <property type="match status" value="1"/>
</dbReference>
<evidence type="ECO:0000313" key="1">
    <source>
        <dbReference type="EMBL" id="QHT66988.1"/>
    </source>
</evidence>
<gene>
    <name evidence="1" type="ORF">GXP67_10175</name>
</gene>
<organism evidence="1 2">
    <name type="scientific">Rhodocytophaga rosea</name>
    <dbReference type="NCBI Taxonomy" id="2704465"/>
    <lineage>
        <taxon>Bacteria</taxon>
        <taxon>Pseudomonadati</taxon>
        <taxon>Bacteroidota</taxon>
        <taxon>Cytophagia</taxon>
        <taxon>Cytophagales</taxon>
        <taxon>Rhodocytophagaceae</taxon>
        <taxon>Rhodocytophaga</taxon>
    </lineage>
</organism>
<dbReference type="Proteomes" id="UP000480178">
    <property type="component" value="Chromosome"/>
</dbReference>
<accession>A0A6C0GG67</accession>
<protein>
    <submittedName>
        <fullName evidence="1">DUF4249 domain-containing protein</fullName>
    </submittedName>
</protein>
<dbReference type="KEGG" id="rhoz:GXP67_10175"/>